<evidence type="ECO:0000313" key="3">
    <source>
        <dbReference type="Proteomes" id="UP000541136"/>
    </source>
</evidence>
<dbReference type="InterPro" id="IPR006311">
    <property type="entry name" value="TAT_signal"/>
</dbReference>
<proteinExistence type="predicted"/>
<dbReference type="InterPro" id="IPR051466">
    <property type="entry name" value="D-amino_acid_metab_enzyme"/>
</dbReference>
<dbReference type="GO" id="GO:0036088">
    <property type="term" value="P:D-serine catabolic process"/>
    <property type="evidence" value="ECO:0007669"/>
    <property type="project" value="TreeGrafter"/>
</dbReference>
<dbReference type="PANTHER" id="PTHR28004:SF2">
    <property type="entry name" value="D-SERINE DEHYDRATASE"/>
    <property type="match status" value="1"/>
</dbReference>
<dbReference type="Proteomes" id="UP000541136">
    <property type="component" value="Unassembled WGS sequence"/>
</dbReference>
<evidence type="ECO:0000313" key="2">
    <source>
        <dbReference type="EMBL" id="MBB6084722.1"/>
    </source>
</evidence>
<dbReference type="Pfam" id="PF01168">
    <property type="entry name" value="Ala_racemase_N"/>
    <property type="match status" value="1"/>
</dbReference>
<dbReference type="GO" id="GO:0008721">
    <property type="term" value="F:D-serine ammonia-lyase activity"/>
    <property type="evidence" value="ECO:0007669"/>
    <property type="project" value="TreeGrafter"/>
</dbReference>
<gene>
    <name evidence="2" type="ORF">HNR28_002769</name>
</gene>
<sequence>MRSPGRRRLLLSAGALALGGAAALRPRDRGLAHDPYFSRLTDALRQAGIAVPTLIIDRERMLENAGRLRSDLRGRLDLRLVAKSLPSLPLLQDLAHATGSQGLMSFSLPHLQHLAAHLPDERQLLGKPLPADAAARFLREARARDRRPPRVQWLIDTPERLLQYRALSQGLDLPLDINLEIDVGLHRGGIDDPRGLQRIIDILRDSPRLRWSGLMGYDAHVAKLPDVAGLRAQADRHAKQRYADFLDRMLRAFPATDPRGLTLNTGGSLTYRNHDGQGAAREVAVGSALLKPSDFDTEPLAGYRPAVFIATPVLKAAPFRPPQGVEWLGPVLRAWDPNSRQAYMIYGGHWMADPVSPPGIEANALYGPSSNQQVLTGSGRQALGPDDFIFFRPRQSEALLLQFGDIAVVEDGRVAAAWAPLLATA</sequence>
<dbReference type="InterPro" id="IPR029066">
    <property type="entry name" value="PLP-binding_barrel"/>
</dbReference>
<dbReference type="PROSITE" id="PS51318">
    <property type="entry name" value="TAT"/>
    <property type="match status" value="1"/>
</dbReference>
<comment type="caution">
    <text evidence="2">The sequence shown here is derived from an EMBL/GenBank/DDBJ whole genome shotgun (WGS) entry which is preliminary data.</text>
</comment>
<reference evidence="2 3" key="1">
    <citation type="submission" date="2020-08" db="EMBL/GenBank/DDBJ databases">
        <title>Genomic Encyclopedia of Type Strains, Phase IV (KMG-IV): sequencing the most valuable type-strain genomes for metagenomic binning, comparative biology and taxonomic classification.</title>
        <authorList>
            <person name="Goeker M."/>
        </authorList>
    </citation>
    <scope>NUCLEOTIDE SEQUENCE [LARGE SCALE GENOMIC DNA]</scope>
    <source>
        <strain evidence="2 3">DSM 12141</strain>
    </source>
</reference>
<protein>
    <submittedName>
        <fullName evidence="2">D-serine deaminase-like pyridoxal phosphate-dependent protein</fullName>
    </submittedName>
</protein>
<dbReference type="SUPFAM" id="SSF51419">
    <property type="entry name" value="PLP-binding barrel"/>
    <property type="match status" value="1"/>
</dbReference>
<dbReference type="AlphaFoldDB" id="A0A7W9TSI5"/>
<feature type="domain" description="Alanine racemase N-terminal" evidence="1">
    <location>
        <begin position="56"/>
        <end position="290"/>
    </location>
</feature>
<dbReference type="PANTHER" id="PTHR28004">
    <property type="entry name" value="ZGC:162816-RELATED"/>
    <property type="match status" value="1"/>
</dbReference>
<dbReference type="EMBL" id="JACHIB010000016">
    <property type="protein sequence ID" value="MBB6084722.1"/>
    <property type="molecule type" value="Genomic_DNA"/>
</dbReference>
<organism evidence="2 3">
    <name type="scientific">Castellaniella defragrans</name>
    <name type="common">Alcaligenes defragrans</name>
    <dbReference type="NCBI Taxonomy" id="75697"/>
    <lineage>
        <taxon>Bacteria</taxon>
        <taxon>Pseudomonadati</taxon>
        <taxon>Pseudomonadota</taxon>
        <taxon>Betaproteobacteria</taxon>
        <taxon>Burkholderiales</taxon>
        <taxon>Alcaligenaceae</taxon>
        <taxon>Castellaniella</taxon>
    </lineage>
</organism>
<dbReference type="Gene3D" id="3.20.20.10">
    <property type="entry name" value="Alanine racemase"/>
    <property type="match status" value="1"/>
</dbReference>
<dbReference type="InterPro" id="IPR001608">
    <property type="entry name" value="Ala_racemase_N"/>
</dbReference>
<evidence type="ECO:0000259" key="1">
    <source>
        <dbReference type="Pfam" id="PF01168"/>
    </source>
</evidence>
<name>A0A7W9TSI5_CASDE</name>
<accession>A0A7W9TSI5</accession>
<dbReference type="RefSeq" id="WP_151024851.1">
    <property type="nucleotide sequence ID" value="NZ_JACHIB010000016.1"/>
</dbReference>